<evidence type="ECO:0000256" key="8">
    <source>
        <dbReference type="ARBA" id="ARBA00023242"/>
    </source>
</evidence>
<evidence type="ECO:0000256" key="6">
    <source>
        <dbReference type="ARBA" id="ARBA00022853"/>
    </source>
</evidence>
<keyword evidence="8" id="KW-0539">Nucleus</keyword>
<proteinExistence type="inferred from homology"/>
<reference evidence="12 13" key="1">
    <citation type="submission" date="2016-07" db="EMBL/GenBank/DDBJ databases">
        <title>Pervasive Adenine N6-methylation of Active Genes in Fungi.</title>
        <authorList>
            <consortium name="DOE Joint Genome Institute"/>
            <person name="Mondo S.J."/>
            <person name="Dannebaum R.O."/>
            <person name="Kuo R.C."/>
            <person name="Labutti K."/>
            <person name="Haridas S."/>
            <person name="Kuo A."/>
            <person name="Salamov A."/>
            <person name="Ahrendt S.R."/>
            <person name="Lipzen A."/>
            <person name="Sullivan W."/>
            <person name="Andreopoulos W.B."/>
            <person name="Clum A."/>
            <person name="Lindquist E."/>
            <person name="Daum C."/>
            <person name="Ramamoorthy G.K."/>
            <person name="Gryganskyi A."/>
            <person name="Culley D."/>
            <person name="Magnuson J.K."/>
            <person name="James T.Y."/>
            <person name="O'Malley M.A."/>
            <person name="Stajich J.E."/>
            <person name="Spatafora J.W."/>
            <person name="Visel A."/>
            <person name="Grigoriev I.V."/>
        </authorList>
    </citation>
    <scope>NUCLEOTIDE SEQUENCE [LARGE SCALE GENOMIC DNA]</scope>
    <source>
        <strain evidence="12 13">CBS 931.73</strain>
    </source>
</reference>
<dbReference type="InterPro" id="IPR015943">
    <property type="entry name" value="WD40/YVTN_repeat-like_dom_sf"/>
</dbReference>
<dbReference type="GO" id="GO:0033186">
    <property type="term" value="C:CAF-1 complex"/>
    <property type="evidence" value="ECO:0007669"/>
    <property type="project" value="TreeGrafter"/>
</dbReference>
<accession>A0A1Y1Y0F2</accession>
<keyword evidence="4" id="KW-0677">Repeat</keyword>
<comment type="caution">
    <text evidence="12">The sequence shown here is derived from an EMBL/GenBank/DDBJ whole genome shotgun (WGS) entry which is preliminary data.</text>
</comment>
<dbReference type="GO" id="GO:0005634">
    <property type="term" value="C:nucleus"/>
    <property type="evidence" value="ECO:0007669"/>
    <property type="project" value="UniProtKB-SubCell"/>
</dbReference>
<evidence type="ECO:0000256" key="7">
    <source>
        <dbReference type="ARBA" id="ARBA00023204"/>
    </source>
</evidence>
<dbReference type="PROSITE" id="PS50082">
    <property type="entry name" value="WD_REPEATS_2"/>
    <property type="match status" value="3"/>
</dbReference>
<keyword evidence="7" id="KW-0234">DNA repair</keyword>
<dbReference type="AlphaFoldDB" id="A0A1Y1Y0F2"/>
<protein>
    <submittedName>
        <fullName evidence="12">WD40 repeat-like protein</fullName>
    </submittedName>
</protein>
<evidence type="ECO:0000256" key="1">
    <source>
        <dbReference type="ARBA" id="ARBA00004123"/>
    </source>
</evidence>
<evidence type="ECO:0000259" key="11">
    <source>
        <dbReference type="Pfam" id="PF24105"/>
    </source>
</evidence>
<dbReference type="PROSITE" id="PS00678">
    <property type="entry name" value="WD_REPEATS_1"/>
    <property type="match status" value="1"/>
</dbReference>
<dbReference type="PROSITE" id="PS50294">
    <property type="entry name" value="WD_REPEATS_REGION"/>
    <property type="match status" value="2"/>
</dbReference>
<name>A0A1Y1Y0F2_9FUNG</name>
<feature type="domain" description="CAF1B/HIR1 beta-propeller" evidence="11">
    <location>
        <begin position="1"/>
        <end position="407"/>
    </location>
</feature>
<keyword evidence="13" id="KW-1185">Reference proteome</keyword>
<evidence type="ECO:0000256" key="5">
    <source>
        <dbReference type="ARBA" id="ARBA00022763"/>
    </source>
</evidence>
<comment type="similarity">
    <text evidence="2">Belongs to the WD repeat HIR1 family.</text>
</comment>
<dbReference type="InterPro" id="IPR045145">
    <property type="entry name" value="PTHR15271"/>
</dbReference>
<feature type="repeat" description="WD" evidence="9">
    <location>
        <begin position="164"/>
        <end position="194"/>
    </location>
</feature>
<evidence type="ECO:0000256" key="10">
    <source>
        <dbReference type="SAM" id="MobiDB-lite"/>
    </source>
</evidence>
<dbReference type="Pfam" id="PF24105">
    <property type="entry name" value="Beta-prop_CAF1B_HIR1"/>
    <property type="match status" value="1"/>
</dbReference>
<dbReference type="FunCoup" id="A0A1Y1Y0F2">
    <property type="interactions" value="754"/>
</dbReference>
<dbReference type="InParanoid" id="A0A1Y1Y0F2"/>
<dbReference type="Proteomes" id="UP000193498">
    <property type="component" value="Unassembled WGS sequence"/>
</dbReference>
<feature type="repeat" description="WD" evidence="9">
    <location>
        <begin position="122"/>
        <end position="163"/>
    </location>
</feature>
<feature type="region of interest" description="Disordered" evidence="10">
    <location>
        <begin position="218"/>
        <end position="240"/>
    </location>
</feature>
<evidence type="ECO:0000256" key="9">
    <source>
        <dbReference type="PROSITE-ProRule" id="PRU00221"/>
    </source>
</evidence>
<organism evidence="12 13">
    <name type="scientific">Basidiobolus meristosporus CBS 931.73</name>
    <dbReference type="NCBI Taxonomy" id="1314790"/>
    <lineage>
        <taxon>Eukaryota</taxon>
        <taxon>Fungi</taxon>
        <taxon>Fungi incertae sedis</taxon>
        <taxon>Zoopagomycota</taxon>
        <taxon>Entomophthoromycotina</taxon>
        <taxon>Basidiobolomycetes</taxon>
        <taxon>Basidiobolales</taxon>
        <taxon>Basidiobolaceae</taxon>
        <taxon>Basidiobolus</taxon>
    </lineage>
</organism>
<evidence type="ECO:0000313" key="13">
    <source>
        <dbReference type="Proteomes" id="UP000193498"/>
    </source>
</evidence>
<dbReference type="EMBL" id="MCFE01000319">
    <property type="protein sequence ID" value="ORX91477.1"/>
    <property type="molecule type" value="Genomic_DNA"/>
</dbReference>
<keyword evidence="3 9" id="KW-0853">WD repeat</keyword>
<dbReference type="InterPro" id="IPR001680">
    <property type="entry name" value="WD40_rpt"/>
</dbReference>
<keyword evidence="6" id="KW-0156">Chromatin regulator</keyword>
<dbReference type="GO" id="GO:0006335">
    <property type="term" value="P:DNA replication-dependent chromatin assembly"/>
    <property type="evidence" value="ECO:0007669"/>
    <property type="project" value="InterPro"/>
</dbReference>
<gene>
    <name evidence="12" type="ORF">K493DRAFT_227861</name>
</gene>
<dbReference type="InterPro" id="IPR036322">
    <property type="entry name" value="WD40_repeat_dom_sf"/>
</dbReference>
<dbReference type="InterPro" id="IPR019775">
    <property type="entry name" value="WD40_repeat_CS"/>
</dbReference>
<dbReference type="OrthoDB" id="71227at2759"/>
<evidence type="ECO:0000256" key="4">
    <source>
        <dbReference type="ARBA" id="ARBA00022737"/>
    </source>
</evidence>
<evidence type="ECO:0000256" key="3">
    <source>
        <dbReference type="ARBA" id="ARBA00022574"/>
    </source>
</evidence>
<feature type="repeat" description="WD" evidence="9">
    <location>
        <begin position="59"/>
        <end position="91"/>
    </location>
</feature>
<evidence type="ECO:0000256" key="2">
    <source>
        <dbReference type="ARBA" id="ARBA00007306"/>
    </source>
</evidence>
<keyword evidence="5" id="KW-0227">DNA damage</keyword>
<dbReference type="STRING" id="1314790.A0A1Y1Y0F2"/>
<dbReference type="GO" id="GO:0006334">
    <property type="term" value="P:nucleosome assembly"/>
    <property type="evidence" value="ECO:0007669"/>
    <property type="project" value="TreeGrafter"/>
</dbReference>
<evidence type="ECO:0000313" key="12">
    <source>
        <dbReference type="EMBL" id="ORX91477.1"/>
    </source>
</evidence>
<dbReference type="InterPro" id="IPR055410">
    <property type="entry name" value="Beta-prop_CAF1B_HIR1"/>
</dbReference>
<comment type="subcellular location">
    <subcellularLocation>
        <location evidence="1">Nucleus</location>
    </subcellularLocation>
</comment>
<sequence>MKAKLIQIHWHETKPIYSIDFETGPKSRLATAGGDTNVRIWKLVAESGKPPEVEFLSSLSRHSAAVNVVRFCPTEEILASAGDDGSVILWKPTEDKPCAGNAFVDNEDGAYEKEKWKVFSILRGSLSDIYDLAWSPDGKKIITGSIDNTARIWDVKEGKCLHVFADHNHYVQGVAWDPLGQYIVTQSSDRSVHIHSYRTKGNGQLVTTSINKNLKLREPKTLDDPSESAPSPYPPSAKPPKSSYIYHSEMLKTFFRRLSFTPDGTLLLTPAGIYHKLNGNSSETETEVLNTTYVFTRAGLSRPPVLHLPGHKRATLAIRCSPVVYQLVENESQTSPVVDLPYRIVYAVASQDSVLVYDTQHQYPIAMVSNLHYATLTDIAWSSDGNTLMMASEDGFCSMINFEPHELGEPYQGESLQQIIEVCLYSTIFPAAPPLTILLLHPSKIS</sequence>
<dbReference type="GO" id="GO:0006281">
    <property type="term" value="P:DNA repair"/>
    <property type="evidence" value="ECO:0007669"/>
    <property type="project" value="UniProtKB-KW"/>
</dbReference>
<dbReference type="PANTHER" id="PTHR15271:SF4">
    <property type="entry name" value="CHROMATIN ASSEMBLY FACTOR 1 SUBUNIT B"/>
    <property type="match status" value="1"/>
</dbReference>
<dbReference type="PANTHER" id="PTHR15271">
    <property type="entry name" value="CHROMATIN ASSEMBLY FACTOR 1 SUBUNIT B"/>
    <property type="match status" value="1"/>
</dbReference>
<dbReference type="SUPFAM" id="SSF50978">
    <property type="entry name" value="WD40 repeat-like"/>
    <property type="match status" value="1"/>
</dbReference>
<dbReference type="Gene3D" id="2.130.10.10">
    <property type="entry name" value="YVTN repeat-like/Quinoprotein amine dehydrogenase"/>
    <property type="match status" value="2"/>
</dbReference>
<dbReference type="SMART" id="SM00320">
    <property type="entry name" value="WD40"/>
    <property type="match status" value="6"/>
</dbReference>